<dbReference type="RefSeq" id="YP_010652497.1">
    <property type="nucleotide sequence ID" value="NC_070786.1"/>
</dbReference>
<reference evidence="1 2" key="1">
    <citation type="submission" date="2020-02" db="EMBL/GenBank/DDBJ databases">
        <authorList>
            <person name="Yaqubi I.B."/>
            <person name="Almaguer A.N."/>
            <person name="Torres S.A."/>
            <person name="Nayek S."/>
            <person name="Bhuiyan S."/>
            <person name="Hughes L.E."/>
            <person name="Garlena R.A."/>
            <person name="Russell D.A."/>
            <person name="Pope W.H."/>
            <person name="Jacobs-Sera D."/>
            <person name="Hatfull G.F."/>
        </authorList>
    </citation>
    <scope>NUCLEOTIDE SEQUENCE [LARGE SCALE GENOMIC DNA]</scope>
</reference>
<proteinExistence type="predicted"/>
<dbReference type="EMBL" id="MT024872">
    <property type="protein sequence ID" value="QIN94741.1"/>
    <property type="molecule type" value="Genomic_DNA"/>
</dbReference>
<name>A0A6G8R3I8_9CAUD</name>
<organism evidence="1 2">
    <name type="scientific">Streptomyces phage Muntaha</name>
    <dbReference type="NCBI Taxonomy" id="2713269"/>
    <lineage>
        <taxon>Viruses</taxon>
        <taxon>Duplodnaviria</taxon>
        <taxon>Heunggongvirae</taxon>
        <taxon>Uroviricota</taxon>
        <taxon>Caudoviricetes</taxon>
        <taxon>Stanwilliamsviridae</taxon>
        <taxon>Loccivirinae</taxon>
        <taxon>Wakandavirus</taxon>
        <taxon>Wakandavirus muntaha</taxon>
    </lineage>
</organism>
<dbReference type="Proteomes" id="UP000503454">
    <property type="component" value="Segment"/>
</dbReference>
<sequence>MQYTLIQCHGIDPFYVQHEQGKLNWVMDVKISEAIPREGETVTLSRGDGTKIFKVHQVVHDAGTSRITVYANLVCTIS</sequence>
<dbReference type="GeneID" id="77928316"/>
<evidence type="ECO:0000313" key="2">
    <source>
        <dbReference type="Proteomes" id="UP000503454"/>
    </source>
</evidence>
<accession>A0A6G8R3I8</accession>
<protein>
    <submittedName>
        <fullName evidence="1">Uncharacterized protein</fullName>
    </submittedName>
</protein>
<keyword evidence="2" id="KW-1185">Reference proteome</keyword>
<dbReference type="KEGG" id="vg:77928316"/>
<evidence type="ECO:0000313" key="1">
    <source>
        <dbReference type="EMBL" id="QIN94741.1"/>
    </source>
</evidence>
<gene>
    <name evidence="1" type="primary">217</name>
    <name evidence="1" type="ORF">SEA_MUNTAHA_217</name>
</gene>